<name>A0ABP0GN00_CLALP</name>
<proteinExistence type="predicted"/>
<keyword evidence="2" id="KW-1185">Reference proteome</keyword>
<protein>
    <submittedName>
        <fullName evidence="1">Uncharacterized protein</fullName>
    </submittedName>
</protein>
<evidence type="ECO:0000313" key="1">
    <source>
        <dbReference type="EMBL" id="CAK8692920.1"/>
    </source>
</evidence>
<sequence length="123" mass="13216">MTWSAVCSVAPHSHPDEGVSPHLCISERKRPTPVRRRLSLTQAGLARDIPGGFGSASAMKSRSLEMVVAGVGYGEGIWGPKRGEREKSWLLCGVAQQVGCLQGLVSSPLEWDAGNQSQYAARR</sequence>
<organism evidence="1 2">
    <name type="scientific">Clavelina lepadiformis</name>
    <name type="common">Light-bulb sea squirt</name>
    <name type="synonym">Ascidia lepadiformis</name>
    <dbReference type="NCBI Taxonomy" id="159417"/>
    <lineage>
        <taxon>Eukaryota</taxon>
        <taxon>Metazoa</taxon>
        <taxon>Chordata</taxon>
        <taxon>Tunicata</taxon>
        <taxon>Ascidiacea</taxon>
        <taxon>Aplousobranchia</taxon>
        <taxon>Clavelinidae</taxon>
        <taxon>Clavelina</taxon>
    </lineage>
</organism>
<gene>
    <name evidence="1" type="ORF">CVLEPA_LOCUS26152</name>
</gene>
<accession>A0ABP0GN00</accession>
<dbReference type="Proteomes" id="UP001642483">
    <property type="component" value="Unassembled WGS sequence"/>
</dbReference>
<dbReference type="EMBL" id="CAWYQH010000130">
    <property type="protein sequence ID" value="CAK8692920.1"/>
    <property type="molecule type" value="Genomic_DNA"/>
</dbReference>
<comment type="caution">
    <text evidence="1">The sequence shown here is derived from an EMBL/GenBank/DDBJ whole genome shotgun (WGS) entry which is preliminary data.</text>
</comment>
<evidence type="ECO:0000313" key="2">
    <source>
        <dbReference type="Proteomes" id="UP001642483"/>
    </source>
</evidence>
<reference evidence="1 2" key="1">
    <citation type="submission" date="2024-02" db="EMBL/GenBank/DDBJ databases">
        <authorList>
            <person name="Daric V."/>
            <person name="Darras S."/>
        </authorList>
    </citation>
    <scope>NUCLEOTIDE SEQUENCE [LARGE SCALE GENOMIC DNA]</scope>
</reference>